<organism evidence="1 2">
    <name type="scientific">Pyricularia oryzae</name>
    <name type="common">Rice blast fungus</name>
    <name type="synonym">Magnaporthe oryzae</name>
    <dbReference type="NCBI Taxonomy" id="318829"/>
    <lineage>
        <taxon>Eukaryota</taxon>
        <taxon>Fungi</taxon>
        <taxon>Dikarya</taxon>
        <taxon>Ascomycota</taxon>
        <taxon>Pezizomycotina</taxon>
        <taxon>Sordariomycetes</taxon>
        <taxon>Sordariomycetidae</taxon>
        <taxon>Magnaporthales</taxon>
        <taxon>Pyriculariaceae</taxon>
        <taxon>Pyricularia</taxon>
    </lineage>
</organism>
<accession>A0A4P7NCL7</accession>
<protein>
    <submittedName>
        <fullName evidence="1">Uncharacterized protein</fullName>
    </submittedName>
</protein>
<dbReference type="Proteomes" id="UP000294847">
    <property type="component" value="Chromosome 3"/>
</dbReference>
<evidence type="ECO:0000313" key="2">
    <source>
        <dbReference type="Proteomes" id="UP000294847"/>
    </source>
</evidence>
<name>A0A4P7NCL7_PYROR</name>
<dbReference type="VEuPathDB" id="FungiDB:M_BR32_EuGene_00127921"/>
<evidence type="ECO:0000313" key="1">
    <source>
        <dbReference type="EMBL" id="QBZ58400.1"/>
    </source>
</evidence>
<dbReference type="EMBL" id="CP034206">
    <property type="protein sequence ID" value="QBZ58400.1"/>
    <property type="molecule type" value="Genomic_DNA"/>
</dbReference>
<proteinExistence type="predicted"/>
<gene>
    <name evidence="1" type="ORF">PoMZ_03352</name>
</gene>
<dbReference type="AlphaFoldDB" id="A0A4P7NCL7"/>
<sequence length="90" mass="9907">MKTSVILTLVTLLSAAVALPAITTNTESVHVVQGENEIGTPKMHRRSSTSTNKDIINAIAAHFATCMQSEENIKKYPVYEDQVKFCREGK</sequence>
<reference evidence="1 2" key="1">
    <citation type="journal article" date="2019" name="Mol. Biol. Evol.">
        <title>Blast fungal genomes show frequent chromosomal changes, gene gains and losses, and effector gene turnover.</title>
        <authorList>
            <person name="Gomez Luciano L.B."/>
            <person name="Jason Tsai I."/>
            <person name="Chuma I."/>
            <person name="Tosa Y."/>
            <person name="Chen Y.H."/>
            <person name="Li J.Y."/>
            <person name="Li M.Y."/>
            <person name="Jade Lu M.Y."/>
            <person name="Nakayashiki H."/>
            <person name="Li W.H."/>
        </authorList>
    </citation>
    <scope>NUCLEOTIDE SEQUENCE [LARGE SCALE GENOMIC DNA]</scope>
    <source>
        <strain evidence="1">MZ5-1-6</strain>
    </source>
</reference>